<dbReference type="InterPro" id="IPR023772">
    <property type="entry name" value="DNA-bd_HTH_TetR-type_CS"/>
</dbReference>
<dbReference type="PROSITE" id="PS50977">
    <property type="entry name" value="HTH_TETR_2"/>
    <property type="match status" value="1"/>
</dbReference>
<name>A0A1G9QZF4_ALLAB</name>
<dbReference type="AlphaFoldDB" id="A0A1G9QZF4"/>
<dbReference type="EMBL" id="LT629701">
    <property type="protein sequence ID" value="SDM16354.1"/>
    <property type="molecule type" value="Genomic_DNA"/>
</dbReference>
<dbReference type="SUPFAM" id="SSF46689">
    <property type="entry name" value="Homeodomain-like"/>
    <property type="match status" value="1"/>
</dbReference>
<dbReference type="InterPro" id="IPR009057">
    <property type="entry name" value="Homeodomain-like_sf"/>
</dbReference>
<evidence type="ECO:0000256" key="3">
    <source>
        <dbReference type="ARBA" id="ARBA00023163"/>
    </source>
</evidence>
<keyword evidence="7" id="KW-1185">Reference proteome</keyword>
<dbReference type="Gene3D" id="1.10.10.60">
    <property type="entry name" value="Homeodomain-like"/>
    <property type="match status" value="1"/>
</dbReference>
<feature type="domain" description="HTH tetR-type" evidence="5">
    <location>
        <begin position="13"/>
        <end position="73"/>
    </location>
</feature>
<protein>
    <submittedName>
        <fullName evidence="6">Transcriptional regulator, TetR family</fullName>
    </submittedName>
</protein>
<dbReference type="OrthoDB" id="9805134at2"/>
<dbReference type="eggNOG" id="COG1309">
    <property type="taxonomic scope" value="Bacteria"/>
</dbReference>
<evidence type="ECO:0000256" key="2">
    <source>
        <dbReference type="ARBA" id="ARBA00023125"/>
    </source>
</evidence>
<proteinExistence type="predicted"/>
<dbReference type="GO" id="GO:0003677">
    <property type="term" value="F:DNA binding"/>
    <property type="evidence" value="ECO:0007669"/>
    <property type="project" value="UniProtKB-UniRule"/>
</dbReference>
<dbReference type="PANTHER" id="PTHR47506:SF10">
    <property type="entry name" value="TRANSCRIPTIONAL REGULATORY PROTEIN"/>
    <property type="match status" value="1"/>
</dbReference>
<keyword evidence="1" id="KW-0805">Transcription regulation</keyword>
<organism evidence="6 7">
    <name type="scientific">Allokutzneria albata</name>
    <name type="common">Kibdelosporangium albatum</name>
    <dbReference type="NCBI Taxonomy" id="211114"/>
    <lineage>
        <taxon>Bacteria</taxon>
        <taxon>Bacillati</taxon>
        <taxon>Actinomycetota</taxon>
        <taxon>Actinomycetes</taxon>
        <taxon>Pseudonocardiales</taxon>
        <taxon>Pseudonocardiaceae</taxon>
        <taxon>Allokutzneria</taxon>
    </lineage>
</organism>
<dbReference type="STRING" id="211114.SAMN04489726_0107"/>
<dbReference type="InterPro" id="IPR001647">
    <property type="entry name" value="HTH_TetR"/>
</dbReference>
<evidence type="ECO:0000256" key="4">
    <source>
        <dbReference type="PROSITE-ProRule" id="PRU00335"/>
    </source>
</evidence>
<dbReference type="PROSITE" id="PS01081">
    <property type="entry name" value="HTH_TETR_1"/>
    <property type="match status" value="1"/>
</dbReference>
<evidence type="ECO:0000313" key="7">
    <source>
        <dbReference type="Proteomes" id="UP000183376"/>
    </source>
</evidence>
<gene>
    <name evidence="6" type="ORF">SAMN04489726_0107</name>
</gene>
<dbReference type="InterPro" id="IPR036271">
    <property type="entry name" value="Tet_transcr_reg_TetR-rel_C_sf"/>
</dbReference>
<dbReference type="RefSeq" id="WP_030431854.1">
    <property type="nucleotide sequence ID" value="NZ_JOEF01000022.1"/>
</dbReference>
<keyword evidence="3" id="KW-0804">Transcription</keyword>
<accession>A0A1G9QZF4</accession>
<dbReference type="Proteomes" id="UP000183376">
    <property type="component" value="Chromosome I"/>
</dbReference>
<evidence type="ECO:0000259" key="5">
    <source>
        <dbReference type="PROSITE" id="PS50977"/>
    </source>
</evidence>
<dbReference type="PANTHER" id="PTHR47506">
    <property type="entry name" value="TRANSCRIPTIONAL REGULATORY PROTEIN"/>
    <property type="match status" value="1"/>
</dbReference>
<dbReference type="Gene3D" id="1.10.357.10">
    <property type="entry name" value="Tetracycline Repressor, domain 2"/>
    <property type="match status" value="1"/>
</dbReference>
<feature type="DNA-binding region" description="H-T-H motif" evidence="4">
    <location>
        <begin position="36"/>
        <end position="55"/>
    </location>
</feature>
<keyword evidence="2 4" id="KW-0238">DNA-binding</keyword>
<reference evidence="6 7" key="1">
    <citation type="submission" date="2016-10" db="EMBL/GenBank/DDBJ databases">
        <authorList>
            <person name="de Groot N.N."/>
        </authorList>
    </citation>
    <scope>NUCLEOTIDE SEQUENCE [LARGE SCALE GENOMIC DNA]</scope>
    <source>
        <strain evidence="6 7">DSM 44149</strain>
    </source>
</reference>
<sequence length="200" mass="21559">MTAARTGPGRPREFDEGAVLDAAGEAFLLHGYHATSLTDLTTATGLHRGSLYGAFGDKHRLFLAVLRRHSRLAVDALEADLANAATPMDGIHALLLRQARKAGQHMAEGRGCLIANSTLEMLPGDERVAAVIAGHHRWREDRLTEVLELARAQGQTGAAPPRAFARFVGTVIEGLWQLGRTASDPRQLTEVAEAAMRALR</sequence>
<dbReference type="Pfam" id="PF00440">
    <property type="entry name" value="TetR_N"/>
    <property type="match status" value="1"/>
</dbReference>
<evidence type="ECO:0000313" key="6">
    <source>
        <dbReference type="EMBL" id="SDM16354.1"/>
    </source>
</evidence>
<dbReference type="SUPFAM" id="SSF48498">
    <property type="entry name" value="Tetracyclin repressor-like, C-terminal domain"/>
    <property type="match status" value="1"/>
</dbReference>
<evidence type="ECO:0000256" key="1">
    <source>
        <dbReference type="ARBA" id="ARBA00023015"/>
    </source>
</evidence>